<comment type="function">
    <text evidence="2">Hydrolyzes RNA 2',3'-cyclic phosphodiester to an RNA 2'-phosphomonoester.</text>
</comment>
<dbReference type="InterPro" id="IPR009097">
    <property type="entry name" value="Cyclic_Pdiesterase"/>
</dbReference>
<evidence type="ECO:0000256" key="1">
    <source>
        <dbReference type="ARBA" id="ARBA00022801"/>
    </source>
</evidence>
<comment type="similarity">
    <text evidence="2">Belongs to the 2H phosphoesterase superfamily. ThpR family.</text>
</comment>
<dbReference type="Gene3D" id="3.90.1140.10">
    <property type="entry name" value="Cyclic phosphodiesterase"/>
    <property type="match status" value="1"/>
</dbReference>
<proteinExistence type="inferred from homology"/>
<feature type="domain" description="Phosphoesterase HXTX" evidence="3">
    <location>
        <begin position="92"/>
        <end position="168"/>
    </location>
</feature>
<dbReference type="GO" id="GO:0008664">
    <property type="term" value="F:RNA 2',3'-cyclic 3'-phosphodiesterase activity"/>
    <property type="evidence" value="ECO:0007669"/>
    <property type="project" value="UniProtKB-EC"/>
</dbReference>
<keyword evidence="4" id="KW-0436">Ligase</keyword>
<dbReference type="PANTHER" id="PTHR35561">
    <property type="entry name" value="RNA 2',3'-CYCLIC PHOSPHODIESTERASE"/>
    <property type="match status" value="1"/>
</dbReference>
<gene>
    <name evidence="4" type="ORF">DET61_101313</name>
</gene>
<evidence type="ECO:0000313" key="4">
    <source>
        <dbReference type="EMBL" id="RCW75318.1"/>
    </source>
</evidence>
<feature type="active site" description="Proton donor" evidence="2">
    <location>
        <position position="37"/>
    </location>
</feature>
<dbReference type="RefSeq" id="WP_011785633.1">
    <property type="nucleotide sequence ID" value="NZ_CAJXYA010000058.1"/>
</dbReference>
<comment type="caution">
    <text evidence="4">The sequence shown here is derived from an EMBL/GenBank/DDBJ whole genome shotgun (WGS) entry which is preliminary data.</text>
</comment>
<evidence type="ECO:0000259" key="3">
    <source>
        <dbReference type="Pfam" id="PF02834"/>
    </source>
</evidence>
<protein>
    <recommendedName>
        <fullName evidence="2">RNA 2',3'-cyclic phosphodiesterase</fullName>
        <shortName evidence="2">RNA 2',3'-CPDase</shortName>
        <ecNumber evidence="2">3.1.4.58</ecNumber>
    </recommendedName>
</protein>
<evidence type="ECO:0000313" key="5">
    <source>
        <dbReference type="Proteomes" id="UP000253647"/>
    </source>
</evidence>
<organism evidence="4 5">
    <name type="scientific">Marinobacter nauticus</name>
    <name type="common">Marinobacter hydrocarbonoclasticus</name>
    <name type="synonym">Marinobacter aquaeolei</name>
    <dbReference type="NCBI Taxonomy" id="2743"/>
    <lineage>
        <taxon>Bacteria</taxon>
        <taxon>Pseudomonadati</taxon>
        <taxon>Pseudomonadota</taxon>
        <taxon>Gammaproteobacteria</taxon>
        <taxon>Pseudomonadales</taxon>
        <taxon>Marinobacteraceae</taxon>
        <taxon>Marinobacter</taxon>
    </lineage>
</organism>
<name>A0A350RTC0_MARNT</name>
<feature type="short sequence motif" description="HXTX 1" evidence="2">
    <location>
        <begin position="37"/>
        <end position="40"/>
    </location>
</feature>
<reference evidence="4 5" key="1">
    <citation type="submission" date="2018-07" db="EMBL/GenBank/DDBJ databases">
        <title>Freshwater and sediment microbial communities from various areas in North America, analyzing microbe dynamics in response to fracking.</title>
        <authorList>
            <person name="Lamendella R."/>
        </authorList>
    </citation>
    <scope>NUCLEOTIDE SEQUENCE [LARGE SCALE GENOMIC DNA]</scope>
    <source>
        <strain evidence="4 5">105B</strain>
    </source>
</reference>
<dbReference type="PANTHER" id="PTHR35561:SF1">
    <property type="entry name" value="RNA 2',3'-CYCLIC PHOSPHODIESTERASE"/>
    <property type="match status" value="1"/>
</dbReference>
<dbReference type="EC" id="3.1.4.58" evidence="2"/>
<keyword evidence="1 2" id="KW-0378">Hydrolase</keyword>
<comment type="catalytic activity">
    <reaction evidence="2">
        <text>a 3'-end 2',3'-cyclophospho-ribonucleotide-RNA + H2O = a 3'-end 2'-phospho-ribonucleotide-RNA + H(+)</text>
        <dbReference type="Rhea" id="RHEA:11828"/>
        <dbReference type="Rhea" id="RHEA-COMP:10464"/>
        <dbReference type="Rhea" id="RHEA-COMP:17353"/>
        <dbReference type="ChEBI" id="CHEBI:15377"/>
        <dbReference type="ChEBI" id="CHEBI:15378"/>
        <dbReference type="ChEBI" id="CHEBI:83064"/>
        <dbReference type="ChEBI" id="CHEBI:173113"/>
        <dbReference type="EC" id="3.1.4.58"/>
    </reaction>
</comment>
<sequence length="178" mass="19771">MPRLFFGLEIPESIKTSLLKVKTDIKGARWQSKTQLHLTLAFLGEVEAEQVIQARDNARKVTHTPFKLEAAGLGCFGKEESPKILWAGVSPEAELRGLQRTLAQRLINDGFTLQNPSFKPHITLSRFRAGAGSVAGLIEHYQRTRFGSWPVQGFALFESSPGQSGSVYTVLERYPLTT</sequence>
<dbReference type="EMBL" id="QPJI01000001">
    <property type="protein sequence ID" value="RCW75318.1"/>
    <property type="molecule type" value="Genomic_DNA"/>
</dbReference>
<dbReference type="AlphaFoldDB" id="A0A350RTC0"/>
<dbReference type="GO" id="GO:0016874">
    <property type="term" value="F:ligase activity"/>
    <property type="evidence" value="ECO:0007669"/>
    <property type="project" value="UniProtKB-KW"/>
</dbReference>
<feature type="short sequence motif" description="HXTX 2" evidence="2">
    <location>
        <begin position="121"/>
        <end position="124"/>
    </location>
</feature>
<feature type="active site" description="Proton acceptor" evidence="2">
    <location>
        <position position="121"/>
    </location>
</feature>
<dbReference type="Pfam" id="PF02834">
    <property type="entry name" value="LigT_PEase"/>
    <property type="match status" value="2"/>
</dbReference>
<dbReference type="GeneID" id="31820550"/>
<accession>A0A350RTC0</accession>
<dbReference type="NCBIfam" id="TIGR02258">
    <property type="entry name" value="2_5_ligase"/>
    <property type="match status" value="1"/>
</dbReference>
<dbReference type="GO" id="GO:0004113">
    <property type="term" value="F:2',3'-cyclic-nucleotide 3'-phosphodiesterase activity"/>
    <property type="evidence" value="ECO:0007669"/>
    <property type="project" value="InterPro"/>
</dbReference>
<feature type="domain" description="Phosphoesterase HXTX" evidence="3">
    <location>
        <begin position="8"/>
        <end position="86"/>
    </location>
</feature>
<dbReference type="InterPro" id="IPR004175">
    <property type="entry name" value="RNA_CPDase"/>
</dbReference>
<dbReference type="InterPro" id="IPR014051">
    <property type="entry name" value="Phosphoesterase_HXTX"/>
</dbReference>
<dbReference type="HAMAP" id="MF_01940">
    <property type="entry name" value="RNA_CPDase"/>
    <property type="match status" value="1"/>
</dbReference>
<dbReference type="SUPFAM" id="SSF55144">
    <property type="entry name" value="LigT-like"/>
    <property type="match status" value="1"/>
</dbReference>
<dbReference type="OMA" id="NYIRVIW"/>
<evidence type="ECO:0000256" key="2">
    <source>
        <dbReference type="HAMAP-Rule" id="MF_01940"/>
    </source>
</evidence>
<dbReference type="Proteomes" id="UP000253647">
    <property type="component" value="Unassembled WGS sequence"/>
</dbReference>